<dbReference type="PROSITE" id="PS50175">
    <property type="entry name" value="ASP_PROT_RETROV"/>
    <property type="match status" value="1"/>
</dbReference>
<keyword evidence="2" id="KW-0064">Aspartyl protease</keyword>
<dbReference type="InterPro" id="IPR051592">
    <property type="entry name" value="HERV-K_Pro_peptidase_A2"/>
</dbReference>
<dbReference type="InterPro" id="IPR001995">
    <property type="entry name" value="Peptidase_A2_cat"/>
</dbReference>
<evidence type="ECO:0000256" key="3">
    <source>
        <dbReference type="ARBA" id="ARBA00022801"/>
    </source>
</evidence>
<dbReference type="PANTHER" id="PTHR19422">
    <property type="entry name" value="GAG RETROVIRAL POLYPROTEIN"/>
    <property type="match status" value="1"/>
</dbReference>
<dbReference type="InterPro" id="IPR036157">
    <property type="entry name" value="dUTPase-like_sf"/>
</dbReference>
<reference evidence="5 6" key="1">
    <citation type="submission" date="2019-09" db="EMBL/GenBank/DDBJ databases">
        <title>Bird 10,000 Genomes (B10K) Project - Family phase.</title>
        <authorList>
            <person name="Zhang G."/>
        </authorList>
    </citation>
    <scope>NUCLEOTIDE SEQUENCE [LARGE SCALE GENOMIC DNA]</scope>
    <source>
        <strain evidence="5">OUT-0002</strain>
    </source>
</reference>
<dbReference type="InterPro" id="IPR021109">
    <property type="entry name" value="Peptidase_aspartic_dom_sf"/>
</dbReference>
<dbReference type="InterPro" id="IPR029054">
    <property type="entry name" value="dUTPase-like"/>
</dbReference>
<feature type="domain" description="Peptidase A2" evidence="4">
    <location>
        <begin position="190"/>
        <end position="233"/>
    </location>
</feature>
<dbReference type="GO" id="GO:0006508">
    <property type="term" value="P:proteolysis"/>
    <property type="evidence" value="ECO:0007669"/>
    <property type="project" value="UniProtKB-KW"/>
</dbReference>
<dbReference type="EMBL" id="VZUB01045678">
    <property type="protein sequence ID" value="NXU80842.1"/>
    <property type="molecule type" value="Genomic_DNA"/>
</dbReference>
<evidence type="ECO:0000256" key="2">
    <source>
        <dbReference type="ARBA" id="ARBA00022750"/>
    </source>
</evidence>
<dbReference type="PANTHER" id="PTHR19422:SF123">
    <property type="entry name" value="RT1 CLASS I, LOCUS CE15"/>
    <property type="match status" value="1"/>
</dbReference>
<accession>A0A7L3NR51</accession>
<dbReference type="AlphaFoldDB" id="A0A7L3NR51"/>
<keyword evidence="1" id="KW-0645">Protease</keyword>
<dbReference type="GO" id="GO:0004190">
    <property type="term" value="F:aspartic-type endopeptidase activity"/>
    <property type="evidence" value="ECO:0007669"/>
    <property type="project" value="UniProtKB-KW"/>
</dbReference>
<evidence type="ECO:0000313" key="6">
    <source>
        <dbReference type="Proteomes" id="UP000579904"/>
    </source>
</evidence>
<gene>
    <name evidence="5" type="primary">Ervk9_1</name>
    <name evidence="5" type="ORF">OREMEL_R12327</name>
</gene>
<dbReference type="Gene3D" id="2.40.70.10">
    <property type="entry name" value="Acid Proteases"/>
    <property type="match status" value="1"/>
</dbReference>
<keyword evidence="6" id="KW-1185">Reference proteome</keyword>
<dbReference type="Pfam" id="PF00692">
    <property type="entry name" value="dUTPase"/>
    <property type="match status" value="1"/>
</dbReference>
<dbReference type="OrthoDB" id="9900537at2759"/>
<evidence type="ECO:0000259" key="4">
    <source>
        <dbReference type="PROSITE" id="PS50175"/>
    </source>
</evidence>
<dbReference type="Pfam" id="PF00077">
    <property type="entry name" value="RVP"/>
    <property type="match status" value="1"/>
</dbReference>
<keyword evidence="3" id="KW-0378">Hydrolase</keyword>
<dbReference type="Gene3D" id="2.70.40.10">
    <property type="match status" value="1"/>
</dbReference>
<comment type="caution">
    <text evidence="5">The sequence shown here is derived from an EMBL/GenBank/DDBJ whole genome shotgun (WGS) entry which is preliminary data.</text>
</comment>
<dbReference type="PROSITE" id="PS00141">
    <property type="entry name" value="ASP_PROTEASE"/>
    <property type="match status" value="1"/>
</dbReference>
<organism evidence="5 6">
    <name type="scientific">Oreotrochilus melanogaster</name>
    <dbReference type="NCBI Taxonomy" id="689266"/>
    <lineage>
        <taxon>Eukaryota</taxon>
        <taxon>Metazoa</taxon>
        <taxon>Chordata</taxon>
        <taxon>Craniata</taxon>
        <taxon>Vertebrata</taxon>
        <taxon>Euteleostomi</taxon>
        <taxon>Archelosauria</taxon>
        <taxon>Archosauria</taxon>
        <taxon>Dinosauria</taxon>
        <taxon>Saurischia</taxon>
        <taxon>Theropoda</taxon>
        <taxon>Coelurosauria</taxon>
        <taxon>Aves</taxon>
        <taxon>Neognathae</taxon>
        <taxon>Neoaves</taxon>
        <taxon>Strisores</taxon>
        <taxon>Apodiformes</taxon>
        <taxon>Trochilidae</taxon>
        <taxon>Oreotrochilus</taxon>
    </lineage>
</organism>
<protein>
    <submittedName>
        <fullName evidence="5">POK9 protein</fullName>
    </submittedName>
</protein>
<proteinExistence type="predicted"/>
<sequence length="233" mass="24441">QLRATVSESGIQGEPTRQMLDYIWGGNILLPSDIKTSRNSLVPSNTLGLGLGLATSIDYTLIDTKPQRIPTGIKGPIAVGGQAVGALLIGRASATMVELNIAVGLTDADYTGEIYIMVQTLYPPLHIPAGTRIAHLIPLPCLAQGPAITGSQCGKGGFGSTGQIILVTVDLKQRPRKQVVLQFRDQSITLTALLDTGADVMVVSAQEWPPHWPTVVSADTVAGVGGLTLAKRS</sequence>
<evidence type="ECO:0000256" key="1">
    <source>
        <dbReference type="ARBA" id="ARBA00022670"/>
    </source>
</evidence>
<evidence type="ECO:0000313" key="5">
    <source>
        <dbReference type="EMBL" id="NXU80842.1"/>
    </source>
</evidence>
<feature type="non-terminal residue" evidence="5">
    <location>
        <position position="1"/>
    </location>
</feature>
<dbReference type="InterPro" id="IPR001969">
    <property type="entry name" value="Aspartic_peptidase_AS"/>
</dbReference>
<dbReference type="InterPro" id="IPR018061">
    <property type="entry name" value="Retropepsins"/>
</dbReference>
<name>A0A7L3NR51_9AVES</name>
<dbReference type="SUPFAM" id="SSF51283">
    <property type="entry name" value="dUTPase-like"/>
    <property type="match status" value="1"/>
</dbReference>
<dbReference type="Proteomes" id="UP000579904">
    <property type="component" value="Unassembled WGS sequence"/>
</dbReference>
<feature type="non-terminal residue" evidence="5">
    <location>
        <position position="233"/>
    </location>
</feature>
<dbReference type="SUPFAM" id="SSF50630">
    <property type="entry name" value="Acid proteases"/>
    <property type="match status" value="1"/>
</dbReference>